<dbReference type="SUPFAM" id="SSF52540">
    <property type="entry name" value="P-loop containing nucleoside triphosphate hydrolases"/>
    <property type="match status" value="1"/>
</dbReference>
<dbReference type="SUPFAM" id="SSF52058">
    <property type="entry name" value="L domain-like"/>
    <property type="match status" value="1"/>
</dbReference>
<comment type="similarity">
    <text evidence="1">Belongs to the disease resistance NB-LRR family.</text>
</comment>
<dbReference type="InterPro" id="IPR058922">
    <property type="entry name" value="WHD_DRP"/>
</dbReference>
<keyword evidence="5" id="KW-0611">Plant defense</keyword>
<gene>
    <name evidence="11" type="ORF">CFOL_v3_18921</name>
</gene>
<dbReference type="OrthoDB" id="664960at2759"/>
<dbReference type="Proteomes" id="UP000187406">
    <property type="component" value="Unassembled WGS sequence"/>
</dbReference>
<evidence type="ECO:0000256" key="4">
    <source>
        <dbReference type="ARBA" id="ARBA00022741"/>
    </source>
</evidence>
<reference evidence="12" key="1">
    <citation type="submission" date="2016-04" db="EMBL/GenBank/DDBJ databases">
        <title>Cephalotus genome sequencing.</title>
        <authorList>
            <person name="Fukushima K."/>
            <person name="Hasebe M."/>
            <person name="Fang X."/>
        </authorList>
    </citation>
    <scope>NUCLEOTIDE SEQUENCE [LARGE SCALE GENOMIC DNA]</scope>
    <source>
        <strain evidence="12">cv. St1</strain>
    </source>
</reference>
<dbReference type="InterPro" id="IPR032675">
    <property type="entry name" value="LRR_dom_sf"/>
</dbReference>
<protein>
    <submittedName>
        <fullName evidence="11">NB-ARC domain-containing protein</fullName>
    </submittedName>
</protein>
<dbReference type="EMBL" id="BDDD01001367">
    <property type="protein sequence ID" value="GAV75442.1"/>
    <property type="molecule type" value="Genomic_DNA"/>
</dbReference>
<evidence type="ECO:0000313" key="11">
    <source>
        <dbReference type="EMBL" id="GAV75442.1"/>
    </source>
</evidence>
<dbReference type="GO" id="GO:0005524">
    <property type="term" value="F:ATP binding"/>
    <property type="evidence" value="ECO:0007669"/>
    <property type="project" value="UniProtKB-KW"/>
</dbReference>
<keyword evidence="7" id="KW-0175">Coiled coil</keyword>
<keyword evidence="12" id="KW-1185">Reference proteome</keyword>
<dbReference type="GO" id="GO:0006952">
    <property type="term" value="P:defense response"/>
    <property type="evidence" value="ECO:0007669"/>
    <property type="project" value="UniProtKB-KW"/>
</dbReference>
<dbReference type="InterPro" id="IPR036388">
    <property type="entry name" value="WH-like_DNA-bd_sf"/>
</dbReference>
<evidence type="ECO:0000256" key="1">
    <source>
        <dbReference type="ARBA" id="ARBA00008894"/>
    </source>
</evidence>
<dbReference type="InterPro" id="IPR042197">
    <property type="entry name" value="Apaf_helical"/>
</dbReference>
<dbReference type="Gene3D" id="1.10.10.10">
    <property type="entry name" value="Winged helix-like DNA-binding domain superfamily/Winged helix DNA-binding domain"/>
    <property type="match status" value="1"/>
</dbReference>
<feature type="domain" description="Disease resistance protein At4g27190-like leucine-rich repeats" evidence="9">
    <location>
        <begin position="661"/>
        <end position="768"/>
    </location>
</feature>
<dbReference type="FunCoup" id="A0A1Q3C5T9">
    <property type="interactions" value="1041"/>
</dbReference>
<evidence type="ECO:0000256" key="6">
    <source>
        <dbReference type="ARBA" id="ARBA00022840"/>
    </source>
</evidence>
<dbReference type="InterPro" id="IPR050905">
    <property type="entry name" value="Plant_NBS-LRR"/>
</dbReference>
<dbReference type="InterPro" id="IPR002182">
    <property type="entry name" value="NB-ARC"/>
</dbReference>
<keyword evidence="3" id="KW-0677">Repeat</keyword>
<name>A0A1Q3C5T9_CEPFO</name>
<dbReference type="Pfam" id="PF23247">
    <property type="entry name" value="LRR_RPS2"/>
    <property type="match status" value="1"/>
</dbReference>
<dbReference type="InParanoid" id="A0A1Q3C5T9"/>
<dbReference type="PANTHER" id="PTHR33463">
    <property type="entry name" value="NB-ARC DOMAIN-CONTAINING PROTEIN-RELATED"/>
    <property type="match status" value="1"/>
</dbReference>
<sequence>MGNICSVSIPCDAMATRCWDDCIRGRAMYICKLEDNLAALERASRELQATKDDLINKVNLAEQQHLKRLEKVQLWLSNVADVKTQVDELIGSGPQEIDDLCIGGFCSKNCRSSYKFGKRVAQILEHVTALKRDGEFKEVAEKLPADPVDLMPCDSTVGLESSFDRAWSCLQNKKFGVVGIYGVGGVGKTTLLTQLNNKLHDMQIGFDKVIWILVSRDAEVEKIQDGIGKKIGLFDETWKTRSHVEKAIDILKVLSKRKFVLLLDDIWKPINLTEVGIPQPDDQSGSKVLFTTRSEKVCFEMNAQEKIPVECLAWEKAWELFRVKVGEETLQSDSEIPKLAETVAKKCGGLPLALTRIGITMSGKKTPRQWNHAIDVLTRNASEFSDMGDKVLPVLKYSYDSIRDGKIKSCFLYCALFPEDFSIPKEELIEYWIGEGFLDGYDRSGAENEGYEIIGFLLQASLLEDGDENNSVKMHDVVREMALWIANGCGKSVKDHYLVRAGARLVEAPDVAEWKESTRVSLMINQIKNLTQAPECPNLLTLFLCSNYLENIVDDFFQDNALLVEELHGLKYLNTLTIDIESDVAWKSFLSSERLQSCTEGLSLHCKEGPHQFQLSCLANMKRLKTLWISGLKGGWASEEGRERQAVMKHDLHHNSVFVTPSERCCRSLRDVTLVRCSGLQELTCLIIIAPNLQYLMITGCKEMKEIIRERKLVSEFPEVLESFNPFTKLESLRLFGLSQLESIYPSSLSFPCLREMWVKGCPNLKKLPLNSNTATGNDSQFKIVGLEDWWKKLYWEDESTRTAFLPCFDALDKYQRE</sequence>
<evidence type="ECO:0000259" key="9">
    <source>
        <dbReference type="Pfam" id="PF23247"/>
    </source>
</evidence>
<dbReference type="Pfam" id="PF23559">
    <property type="entry name" value="WHD_DRP"/>
    <property type="match status" value="1"/>
</dbReference>
<dbReference type="InterPro" id="IPR057135">
    <property type="entry name" value="At4g27190-like_LRR"/>
</dbReference>
<keyword evidence="4" id="KW-0547">Nucleotide-binding</keyword>
<evidence type="ECO:0000259" key="10">
    <source>
        <dbReference type="Pfam" id="PF23559"/>
    </source>
</evidence>
<feature type="domain" description="Disease resistance protein winged helix" evidence="10">
    <location>
        <begin position="416"/>
        <end position="482"/>
    </location>
</feature>
<dbReference type="PRINTS" id="PR00364">
    <property type="entry name" value="DISEASERSIST"/>
</dbReference>
<dbReference type="FunFam" id="3.40.50.300:FF:001091">
    <property type="entry name" value="Probable disease resistance protein At1g61300"/>
    <property type="match status" value="1"/>
</dbReference>
<evidence type="ECO:0000313" key="12">
    <source>
        <dbReference type="Proteomes" id="UP000187406"/>
    </source>
</evidence>
<dbReference type="GO" id="GO:0043531">
    <property type="term" value="F:ADP binding"/>
    <property type="evidence" value="ECO:0007669"/>
    <property type="project" value="InterPro"/>
</dbReference>
<dbReference type="FunFam" id="1.10.10.10:FF:000322">
    <property type="entry name" value="Probable disease resistance protein At1g63360"/>
    <property type="match status" value="1"/>
</dbReference>
<evidence type="ECO:0000256" key="2">
    <source>
        <dbReference type="ARBA" id="ARBA00022614"/>
    </source>
</evidence>
<dbReference type="FunFam" id="1.10.8.430:FF:000003">
    <property type="entry name" value="Probable disease resistance protein At5g66910"/>
    <property type="match status" value="1"/>
</dbReference>
<dbReference type="AlphaFoldDB" id="A0A1Q3C5T9"/>
<comment type="caution">
    <text evidence="11">The sequence shown here is derived from an EMBL/GenBank/DDBJ whole genome shotgun (WGS) entry which is preliminary data.</text>
</comment>
<proteinExistence type="inferred from homology"/>
<dbReference type="PANTHER" id="PTHR33463:SF220">
    <property type="entry name" value="NB-ARC DOMAIN-CONTAINING PROTEIN"/>
    <property type="match status" value="1"/>
</dbReference>
<accession>A0A1Q3C5T9</accession>
<feature type="domain" description="NB-ARC" evidence="8">
    <location>
        <begin position="160"/>
        <end position="330"/>
    </location>
</feature>
<keyword evidence="6" id="KW-0067">ATP-binding</keyword>
<evidence type="ECO:0000256" key="5">
    <source>
        <dbReference type="ARBA" id="ARBA00022821"/>
    </source>
</evidence>
<organism evidence="11 12">
    <name type="scientific">Cephalotus follicularis</name>
    <name type="common">Albany pitcher plant</name>
    <dbReference type="NCBI Taxonomy" id="3775"/>
    <lineage>
        <taxon>Eukaryota</taxon>
        <taxon>Viridiplantae</taxon>
        <taxon>Streptophyta</taxon>
        <taxon>Embryophyta</taxon>
        <taxon>Tracheophyta</taxon>
        <taxon>Spermatophyta</taxon>
        <taxon>Magnoliopsida</taxon>
        <taxon>eudicotyledons</taxon>
        <taxon>Gunneridae</taxon>
        <taxon>Pentapetalae</taxon>
        <taxon>rosids</taxon>
        <taxon>fabids</taxon>
        <taxon>Oxalidales</taxon>
        <taxon>Cephalotaceae</taxon>
        <taxon>Cephalotus</taxon>
    </lineage>
</organism>
<keyword evidence="2" id="KW-0433">Leucine-rich repeat</keyword>
<dbReference type="Gene3D" id="3.40.50.300">
    <property type="entry name" value="P-loop containing nucleotide triphosphate hydrolases"/>
    <property type="match status" value="1"/>
</dbReference>
<dbReference type="Gene3D" id="3.80.10.10">
    <property type="entry name" value="Ribonuclease Inhibitor"/>
    <property type="match status" value="1"/>
</dbReference>
<dbReference type="Gene3D" id="1.10.8.430">
    <property type="entry name" value="Helical domain of apoptotic protease-activating factors"/>
    <property type="match status" value="1"/>
</dbReference>
<dbReference type="Pfam" id="PF00931">
    <property type="entry name" value="NB-ARC"/>
    <property type="match status" value="1"/>
</dbReference>
<evidence type="ECO:0000256" key="3">
    <source>
        <dbReference type="ARBA" id="ARBA00022737"/>
    </source>
</evidence>
<evidence type="ECO:0000259" key="8">
    <source>
        <dbReference type="Pfam" id="PF00931"/>
    </source>
</evidence>
<feature type="coiled-coil region" evidence="7">
    <location>
        <begin position="33"/>
        <end position="64"/>
    </location>
</feature>
<evidence type="ECO:0000256" key="7">
    <source>
        <dbReference type="SAM" id="Coils"/>
    </source>
</evidence>
<dbReference type="STRING" id="3775.A0A1Q3C5T9"/>
<dbReference type="InterPro" id="IPR027417">
    <property type="entry name" value="P-loop_NTPase"/>
</dbReference>